<dbReference type="Proteomes" id="UP001589610">
    <property type="component" value="Unassembled WGS sequence"/>
</dbReference>
<protein>
    <recommendedName>
        <fullName evidence="4">Lipoprotein</fullName>
    </recommendedName>
</protein>
<gene>
    <name evidence="2" type="ORF">ACFFRH_01145</name>
</gene>
<evidence type="ECO:0000313" key="3">
    <source>
        <dbReference type="Proteomes" id="UP001589610"/>
    </source>
</evidence>
<dbReference type="PROSITE" id="PS51257">
    <property type="entry name" value="PROKAR_LIPOPROTEIN"/>
    <property type="match status" value="1"/>
</dbReference>
<dbReference type="RefSeq" id="WP_344743318.1">
    <property type="nucleotide sequence ID" value="NZ_BAAAWW010000022.1"/>
</dbReference>
<proteinExistence type="predicted"/>
<comment type="caution">
    <text evidence="2">The sequence shown here is derived from an EMBL/GenBank/DDBJ whole genome shotgun (WGS) entry which is preliminary data.</text>
</comment>
<keyword evidence="3" id="KW-1185">Reference proteome</keyword>
<reference evidence="2 3" key="1">
    <citation type="submission" date="2024-09" db="EMBL/GenBank/DDBJ databases">
        <authorList>
            <person name="Sun Q."/>
            <person name="Mori K."/>
        </authorList>
    </citation>
    <scope>NUCLEOTIDE SEQUENCE [LARGE SCALE GENOMIC DNA]</scope>
    <source>
        <strain evidence="2 3">JCM 3028</strain>
    </source>
</reference>
<name>A0ABV5T4Q8_9ACTN</name>
<dbReference type="EMBL" id="JBHMBS010000001">
    <property type="protein sequence ID" value="MFB9674077.1"/>
    <property type="molecule type" value="Genomic_DNA"/>
</dbReference>
<accession>A0ABV5T4Q8</accession>
<evidence type="ECO:0000313" key="2">
    <source>
        <dbReference type="EMBL" id="MFB9674077.1"/>
    </source>
</evidence>
<feature type="chain" id="PRO_5046555180" description="Lipoprotein" evidence="1">
    <location>
        <begin position="20"/>
        <end position="158"/>
    </location>
</feature>
<sequence>MRHVAGCALILLLAVGCGASGPTLDQAAQTLAKDARKLEYLHPTVNKRIVDKTGEDGNDFTSCSEKGTAFRFHQLSGDFAKDNQYTPAQLADLTTRPLQDALMRVGYKVDRNSSWVQPGRSFVILHKEDPGITFIVLVQSSQPNIEVIGKTDCLPASQ</sequence>
<organism evidence="2 3">
    <name type="scientific">Streptosporangium vulgare</name>
    <dbReference type="NCBI Taxonomy" id="46190"/>
    <lineage>
        <taxon>Bacteria</taxon>
        <taxon>Bacillati</taxon>
        <taxon>Actinomycetota</taxon>
        <taxon>Actinomycetes</taxon>
        <taxon>Streptosporangiales</taxon>
        <taxon>Streptosporangiaceae</taxon>
        <taxon>Streptosporangium</taxon>
    </lineage>
</organism>
<evidence type="ECO:0008006" key="4">
    <source>
        <dbReference type="Google" id="ProtNLM"/>
    </source>
</evidence>
<evidence type="ECO:0000256" key="1">
    <source>
        <dbReference type="SAM" id="SignalP"/>
    </source>
</evidence>
<keyword evidence="1" id="KW-0732">Signal</keyword>
<feature type="signal peptide" evidence="1">
    <location>
        <begin position="1"/>
        <end position="19"/>
    </location>
</feature>